<gene>
    <name evidence="1" type="ORF">L596_002617</name>
</gene>
<reference evidence="1 2" key="2">
    <citation type="journal article" date="2019" name="G3 (Bethesda)">
        <title>Hybrid Assembly of the Genome of the Entomopathogenic Nematode Steinernema carpocapsae Identifies the X-Chromosome.</title>
        <authorList>
            <person name="Serra L."/>
            <person name="Macchietto M."/>
            <person name="Macias-Munoz A."/>
            <person name="McGill C.J."/>
            <person name="Rodriguez I.M."/>
            <person name="Rodriguez B."/>
            <person name="Murad R."/>
            <person name="Mortazavi A."/>
        </authorList>
    </citation>
    <scope>NUCLEOTIDE SEQUENCE [LARGE SCALE GENOMIC DNA]</scope>
    <source>
        <strain evidence="1 2">ALL</strain>
    </source>
</reference>
<evidence type="ECO:0000313" key="1">
    <source>
        <dbReference type="EMBL" id="TMS35161.1"/>
    </source>
</evidence>
<evidence type="ECO:0000313" key="2">
    <source>
        <dbReference type="Proteomes" id="UP000298663"/>
    </source>
</evidence>
<dbReference type="Proteomes" id="UP000298663">
    <property type="component" value="Unassembled WGS sequence"/>
</dbReference>
<reference evidence="1 2" key="1">
    <citation type="journal article" date="2015" name="Genome Biol.">
        <title>Comparative genomics of Steinernema reveals deeply conserved gene regulatory networks.</title>
        <authorList>
            <person name="Dillman A.R."/>
            <person name="Macchietto M."/>
            <person name="Porter C.F."/>
            <person name="Rogers A."/>
            <person name="Williams B."/>
            <person name="Antoshechkin I."/>
            <person name="Lee M.M."/>
            <person name="Goodwin Z."/>
            <person name="Lu X."/>
            <person name="Lewis E.E."/>
            <person name="Goodrich-Blair H."/>
            <person name="Stock S.P."/>
            <person name="Adams B.J."/>
            <person name="Sternberg P.W."/>
            <person name="Mortazavi A."/>
        </authorList>
    </citation>
    <scope>NUCLEOTIDE SEQUENCE [LARGE SCALE GENOMIC DNA]</scope>
    <source>
        <strain evidence="1 2">ALL</strain>
    </source>
</reference>
<dbReference type="AlphaFoldDB" id="A0A4U8UQ97"/>
<comment type="caution">
    <text evidence="1">The sequence shown here is derived from an EMBL/GenBank/DDBJ whole genome shotgun (WGS) entry which is preliminary data.</text>
</comment>
<dbReference type="EMBL" id="AZBU02000001">
    <property type="protein sequence ID" value="TMS35161.1"/>
    <property type="molecule type" value="Genomic_DNA"/>
</dbReference>
<protein>
    <submittedName>
        <fullName evidence="1">Uncharacterized protein</fullName>
    </submittedName>
</protein>
<organism evidence="1 2">
    <name type="scientific">Steinernema carpocapsae</name>
    <name type="common">Entomopathogenic nematode</name>
    <dbReference type="NCBI Taxonomy" id="34508"/>
    <lineage>
        <taxon>Eukaryota</taxon>
        <taxon>Metazoa</taxon>
        <taxon>Ecdysozoa</taxon>
        <taxon>Nematoda</taxon>
        <taxon>Chromadorea</taxon>
        <taxon>Rhabditida</taxon>
        <taxon>Tylenchina</taxon>
        <taxon>Panagrolaimomorpha</taxon>
        <taxon>Strongyloidoidea</taxon>
        <taxon>Steinernematidae</taxon>
        <taxon>Steinernema</taxon>
    </lineage>
</organism>
<name>A0A4U8UQ97_STECR</name>
<sequence length="73" mass="8253">MVYSFGAPVGHVAQSNWHYQQRIGLETDKAERRLRSTAITFSASVSFCGEMEKKNGARQMLQPLVCLVYVIVF</sequence>
<accession>A0A4U8UQ97</accession>
<proteinExistence type="predicted"/>
<keyword evidence="2" id="KW-1185">Reference proteome</keyword>